<dbReference type="InterPro" id="IPR049804">
    <property type="entry name" value="Choice_anch_L"/>
</dbReference>
<feature type="region of interest" description="Disordered" evidence="1">
    <location>
        <begin position="360"/>
        <end position="400"/>
    </location>
</feature>
<organism evidence="4 5">
    <name type="scientific">Naasia lichenicola</name>
    <dbReference type="NCBI Taxonomy" id="2565933"/>
    <lineage>
        <taxon>Bacteria</taxon>
        <taxon>Bacillati</taxon>
        <taxon>Actinomycetota</taxon>
        <taxon>Actinomycetes</taxon>
        <taxon>Micrococcales</taxon>
        <taxon>Microbacteriaceae</taxon>
        <taxon>Naasia</taxon>
    </lineage>
</organism>
<comment type="caution">
    <text evidence="4">The sequence shown here is derived from an EMBL/GenBank/DDBJ whole genome shotgun (WGS) entry which is preliminary data.</text>
</comment>
<feature type="compositionally biased region" description="Low complexity" evidence="1">
    <location>
        <begin position="360"/>
        <end position="379"/>
    </location>
</feature>
<evidence type="ECO:0000313" key="4">
    <source>
        <dbReference type="EMBL" id="THG32016.1"/>
    </source>
</evidence>
<name>A0A4S4FRE1_9MICO</name>
<feature type="chain" id="PRO_5036122225" description="Fibronectin type-III domain-containing protein" evidence="2">
    <location>
        <begin position="26"/>
        <end position="875"/>
    </location>
</feature>
<dbReference type="Proteomes" id="UP000309133">
    <property type="component" value="Unassembled WGS sequence"/>
</dbReference>
<accession>A0A4S4FRE1</accession>
<dbReference type="RefSeq" id="WP_136427136.1">
    <property type="nucleotide sequence ID" value="NZ_SSSM01000003.1"/>
</dbReference>
<evidence type="ECO:0000313" key="3">
    <source>
        <dbReference type="EMBL" id="THG30779.1"/>
    </source>
</evidence>
<dbReference type="AlphaFoldDB" id="A0A4S4FRE1"/>
<keyword evidence="5" id="KW-1185">Reference proteome</keyword>
<protein>
    <recommendedName>
        <fullName evidence="6">Fibronectin type-III domain-containing protein</fullName>
    </recommendedName>
</protein>
<feature type="signal peptide" evidence="2">
    <location>
        <begin position="1"/>
        <end position="25"/>
    </location>
</feature>
<sequence>MRARIGIAIFSALLMVVGVSSPASAHPWVIQPGTVQVTITAPDGVAANVAIRRVDKKVNLAVAAKPAAGKTQTVKVAAAVGAYAVSAPAMIVAGVLYEVKNPQQKVVVLPNRTTKLTVSYVASGGASDLHTTGLTTTSVTLAWTTSKESTYLLRRAIGDVPPSSPTQGVAVPIKGSTAIDAGLTAGKHYSYALFTKSEKKWSSSEWHGNSWSGGHWSGGYGSGSQWSSNRWSTPLTLTAGTAPPAGSTDASYVAEPTTLIATAKQINSATPTDSGVTVVLADGVPTPVLGAAVILPISTILAGGYLGVVASISTDGRTLQLTTGGLADAFNFYQLASGPFSTDPSILTPQEADAIAAATPTPTVGSPAAPNTLLAPTPTDKVAAARQQDTDEATAAPAPHSLAAAAPATVKCNDGGVDPTADFKVAAGGHFNTTVDKHSFLGVEVNVGATVDTGLALKSTGALDIKLEGKCGLEIAPLYKQISVYPVPIGVLVSPYAEISVTGTVEIKNVGMTATAGISMKGTLSLSNGPKFSTSKSFSATPTQPGGVGFAFPEIGMKLGSSVVLGPGIGSKVAGIIAGIKGTLDPFSASFKLSESPSNPGQLCGVVNANFALALGLTATAWFPKWPTASIDISSEDLNGEFPYPGFPITFPNGCDKPVTPPPAPTPPNSLFGDGVTKVNDSTTGTSDQVGYVEGFVPGAKTWVLSTGSIARAVGSPGQLASTNLGLAGDAQLTALAGRPTFDAVAYQVTVVPKGTTLHVRYVFASEEYPEYVGSAYNDAMAVFVNGVNCAYVPGTTTPVAVNTVNAQTNSAYYIDNAAGVAGYSTSMDGLTKPLTCDVPVKAGVPVTVRIAVADASDSVLDSAVALVDGGIWSN</sequence>
<keyword evidence="2" id="KW-0732">Signal</keyword>
<evidence type="ECO:0000256" key="1">
    <source>
        <dbReference type="SAM" id="MobiDB-lite"/>
    </source>
</evidence>
<evidence type="ECO:0008006" key="6">
    <source>
        <dbReference type="Google" id="ProtNLM"/>
    </source>
</evidence>
<evidence type="ECO:0000313" key="5">
    <source>
        <dbReference type="Proteomes" id="UP000309133"/>
    </source>
</evidence>
<dbReference type="EMBL" id="SSSM01000003">
    <property type="protein sequence ID" value="THG32016.1"/>
    <property type="molecule type" value="Genomic_DNA"/>
</dbReference>
<gene>
    <name evidence="4" type="ORF">E6C64_08215</name>
    <name evidence="3" type="ORF">E6C64_09070</name>
</gene>
<dbReference type="NCBIfam" id="NF038133">
    <property type="entry name" value="choice_anch_L"/>
    <property type="match status" value="1"/>
</dbReference>
<proteinExistence type="predicted"/>
<dbReference type="EMBL" id="SSSM01000004">
    <property type="protein sequence ID" value="THG30779.1"/>
    <property type="molecule type" value="Genomic_DNA"/>
</dbReference>
<dbReference type="OrthoDB" id="9758957at2"/>
<evidence type="ECO:0000256" key="2">
    <source>
        <dbReference type="SAM" id="SignalP"/>
    </source>
</evidence>
<reference evidence="4 5" key="1">
    <citation type="submission" date="2019-04" db="EMBL/GenBank/DDBJ databases">
        <authorList>
            <person name="Jiang L."/>
        </authorList>
    </citation>
    <scope>NUCLEOTIDE SEQUENCE [LARGE SCALE GENOMIC DNA]</scope>
    <source>
        <strain evidence="4 5">YIM 131853</strain>
    </source>
</reference>